<proteinExistence type="predicted"/>
<gene>
    <name evidence="1" type="ORF">ES288_D10G222800v1</name>
</gene>
<feature type="non-terminal residue" evidence="1">
    <location>
        <position position="1"/>
    </location>
</feature>
<evidence type="ECO:0000313" key="1">
    <source>
        <dbReference type="EMBL" id="TYG51019.1"/>
    </source>
</evidence>
<keyword evidence="2" id="KW-1185">Reference proteome</keyword>
<protein>
    <submittedName>
        <fullName evidence="1">Uncharacterized protein</fullName>
    </submittedName>
</protein>
<organism evidence="1 2">
    <name type="scientific">Gossypium darwinii</name>
    <name type="common">Darwin's cotton</name>
    <name type="synonym">Gossypium barbadense var. darwinii</name>
    <dbReference type="NCBI Taxonomy" id="34276"/>
    <lineage>
        <taxon>Eukaryota</taxon>
        <taxon>Viridiplantae</taxon>
        <taxon>Streptophyta</taxon>
        <taxon>Embryophyta</taxon>
        <taxon>Tracheophyta</taxon>
        <taxon>Spermatophyta</taxon>
        <taxon>Magnoliopsida</taxon>
        <taxon>eudicotyledons</taxon>
        <taxon>Gunneridae</taxon>
        <taxon>Pentapetalae</taxon>
        <taxon>rosids</taxon>
        <taxon>malvids</taxon>
        <taxon>Malvales</taxon>
        <taxon>Malvaceae</taxon>
        <taxon>Malvoideae</taxon>
        <taxon>Gossypium</taxon>
    </lineage>
</organism>
<reference evidence="1 2" key="1">
    <citation type="submission" date="2019-06" db="EMBL/GenBank/DDBJ databases">
        <title>WGS assembly of Gossypium darwinii.</title>
        <authorList>
            <person name="Chen Z.J."/>
            <person name="Sreedasyam A."/>
            <person name="Ando A."/>
            <person name="Song Q."/>
            <person name="De L."/>
            <person name="Hulse-Kemp A."/>
            <person name="Ding M."/>
            <person name="Ye W."/>
            <person name="Kirkbride R."/>
            <person name="Jenkins J."/>
            <person name="Plott C."/>
            <person name="Lovell J."/>
            <person name="Lin Y.-M."/>
            <person name="Vaughn R."/>
            <person name="Liu B."/>
            <person name="Li W."/>
            <person name="Simpson S."/>
            <person name="Scheffler B."/>
            <person name="Saski C."/>
            <person name="Grover C."/>
            <person name="Hu G."/>
            <person name="Conover J."/>
            <person name="Carlson J."/>
            <person name="Shu S."/>
            <person name="Boston L."/>
            <person name="Williams M."/>
            <person name="Peterson D."/>
            <person name="Mcgee K."/>
            <person name="Jones D."/>
            <person name="Wendel J."/>
            <person name="Stelly D."/>
            <person name="Grimwood J."/>
            <person name="Schmutz J."/>
        </authorList>
    </citation>
    <scope>NUCLEOTIDE SEQUENCE [LARGE SCALE GENOMIC DNA]</scope>
    <source>
        <strain evidence="1">1808015.09</strain>
    </source>
</reference>
<dbReference type="Proteomes" id="UP000323506">
    <property type="component" value="Chromosome D10"/>
</dbReference>
<sequence>VLDRGLAFLKDKHASITDSSSEKEMLYHKKWEQSNILSLVFLRMTIVSNINITIPQIESVKKYLMLVEECFRSTDKSLASILKTELTTIKYHGSRGRQEHIIEMINIATRLKTLEMMVYDSFLV</sequence>
<accession>A0A5D2B2I5</accession>
<evidence type="ECO:0000313" key="2">
    <source>
        <dbReference type="Proteomes" id="UP000323506"/>
    </source>
</evidence>
<dbReference type="EMBL" id="CM017710">
    <property type="protein sequence ID" value="TYG51019.1"/>
    <property type="molecule type" value="Genomic_DNA"/>
</dbReference>
<dbReference type="AlphaFoldDB" id="A0A5D2B2I5"/>
<name>A0A5D2B2I5_GOSDA</name>